<feature type="signal peptide" evidence="1">
    <location>
        <begin position="1"/>
        <end position="20"/>
    </location>
</feature>
<keyword evidence="2" id="KW-0489">Methyltransferase</keyword>
<evidence type="ECO:0000313" key="2">
    <source>
        <dbReference type="EMBL" id="EMT53201.1"/>
    </source>
</evidence>
<dbReference type="STRING" id="1300222.I532_10497"/>
<dbReference type="OrthoDB" id="2655886at2"/>
<feature type="chain" id="PRO_5039177477" evidence="1">
    <location>
        <begin position="21"/>
        <end position="148"/>
    </location>
</feature>
<proteinExistence type="predicted"/>
<gene>
    <name evidence="2" type="ORF">I532_10497</name>
</gene>
<dbReference type="AlphaFoldDB" id="M8E1R0"/>
<evidence type="ECO:0000313" key="3">
    <source>
        <dbReference type="Proteomes" id="UP000012081"/>
    </source>
</evidence>
<organism evidence="2 3">
    <name type="scientific">Brevibacillus borstelensis AK1</name>
    <dbReference type="NCBI Taxonomy" id="1300222"/>
    <lineage>
        <taxon>Bacteria</taxon>
        <taxon>Bacillati</taxon>
        <taxon>Bacillota</taxon>
        <taxon>Bacilli</taxon>
        <taxon>Bacillales</taxon>
        <taxon>Paenibacillaceae</taxon>
        <taxon>Brevibacillus</taxon>
    </lineage>
</organism>
<sequence>MRSRFLGFCLAFLSLFFLQACSEKSEDTKSILYENTTHHFTLQLPKSWEGKYEVTETENQIIFSSKANQPGGILCEVRVWSQEEWKQDGEELTTVIHLEKIGETDDKVYSFSTPTDVQWILGDAEKEREYQAMFAEVPGIKASFQIKE</sequence>
<dbReference type="PROSITE" id="PS51257">
    <property type="entry name" value="PROKAR_LIPOPROTEIN"/>
    <property type="match status" value="1"/>
</dbReference>
<keyword evidence="3" id="KW-1185">Reference proteome</keyword>
<evidence type="ECO:0000256" key="1">
    <source>
        <dbReference type="SAM" id="SignalP"/>
    </source>
</evidence>
<keyword evidence="2" id="KW-0808">Transferase</keyword>
<dbReference type="Proteomes" id="UP000012081">
    <property type="component" value="Unassembled WGS sequence"/>
</dbReference>
<dbReference type="RefSeq" id="WP_003388098.1">
    <property type="nucleotide sequence ID" value="NZ_APBN01000003.1"/>
</dbReference>
<dbReference type="PATRIC" id="fig|1300222.3.peg.2176"/>
<name>M8E1R0_9BACL</name>
<dbReference type="GO" id="GO:0032259">
    <property type="term" value="P:methylation"/>
    <property type="evidence" value="ECO:0007669"/>
    <property type="project" value="UniProtKB-KW"/>
</dbReference>
<accession>M8E1R0</accession>
<keyword evidence="1" id="KW-0732">Signal</keyword>
<dbReference type="GO" id="GO:0008168">
    <property type="term" value="F:methyltransferase activity"/>
    <property type="evidence" value="ECO:0007669"/>
    <property type="project" value="UniProtKB-KW"/>
</dbReference>
<dbReference type="EMBL" id="APBN01000003">
    <property type="protein sequence ID" value="EMT53201.1"/>
    <property type="molecule type" value="Genomic_DNA"/>
</dbReference>
<protein>
    <submittedName>
        <fullName evidence="2">Methyltransferase</fullName>
    </submittedName>
</protein>
<comment type="caution">
    <text evidence="2">The sequence shown here is derived from an EMBL/GenBank/DDBJ whole genome shotgun (WGS) entry which is preliminary data.</text>
</comment>
<reference evidence="2 3" key="1">
    <citation type="submission" date="2013-03" db="EMBL/GenBank/DDBJ databases">
        <title>Assembly of a new bacterial strain Brevibacillus borstelensis AK1.</title>
        <authorList>
            <person name="Rajan I."/>
            <person name="PoliReddy D."/>
            <person name="Sugumar T."/>
            <person name="Rathinam K."/>
            <person name="Alqarawi S."/>
            <person name="Khalil A.B."/>
            <person name="Sivakumar N."/>
        </authorList>
    </citation>
    <scope>NUCLEOTIDE SEQUENCE [LARGE SCALE GENOMIC DNA]</scope>
    <source>
        <strain evidence="2 3">AK1</strain>
    </source>
</reference>